<comment type="subcellular location">
    <subcellularLocation>
        <location evidence="1">Cell membrane</location>
        <topology evidence="1">Multi-pass membrane protein</topology>
    </subcellularLocation>
</comment>
<reference evidence="9 10" key="1">
    <citation type="submission" date="2018-06" db="EMBL/GenBank/DDBJ databases">
        <title>Extensive metabolic versatility and redundancy in microbially diverse, dynamic hydrothermal sediments.</title>
        <authorList>
            <person name="Dombrowski N."/>
            <person name="Teske A."/>
            <person name="Baker B.J."/>
        </authorList>
    </citation>
    <scope>NUCLEOTIDE SEQUENCE [LARGE SCALE GENOMIC DNA]</scope>
    <source>
        <strain evidence="9">B66_G16</strain>
    </source>
</reference>
<dbReference type="Proteomes" id="UP000278475">
    <property type="component" value="Unassembled WGS sequence"/>
</dbReference>
<evidence type="ECO:0000256" key="7">
    <source>
        <dbReference type="ARBA" id="ARBA00023136"/>
    </source>
</evidence>
<evidence type="ECO:0000256" key="5">
    <source>
        <dbReference type="ARBA" id="ARBA00022692"/>
    </source>
</evidence>
<dbReference type="Pfam" id="PF01040">
    <property type="entry name" value="UbiA"/>
    <property type="match status" value="1"/>
</dbReference>
<comment type="caution">
    <text evidence="9">The sequence shown here is derived from an EMBL/GenBank/DDBJ whole genome shotgun (WGS) entry which is preliminary data.</text>
</comment>
<evidence type="ECO:0000256" key="4">
    <source>
        <dbReference type="ARBA" id="ARBA00022679"/>
    </source>
</evidence>
<dbReference type="InterPro" id="IPR044878">
    <property type="entry name" value="UbiA_sf"/>
</dbReference>
<protein>
    <submittedName>
        <fullName evidence="9">Prenyltransferase</fullName>
    </submittedName>
</protein>
<evidence type="ECO:0000256" key="3">
    <source>
        <dbReference type="ARBA" id="ARBA00022428"/>
    </source>
</evidence>
<evidence type="ECO:0000256" key="2">
    <source>
        <dbReference type="ARBA" id="ARBA00004863"/>
    </source>
</evidence>
<dbReference type="GO" id="GO:0042371">
    <property type="term" value="P:vitamin K biosynthetic process"/>
    <property type="evidence" value="ECO:0007669"/>
    <property type="project" value="TreeGrafter"/>
</dbReference>
<evidence type="ECO:0000313" key="10">
    <source>
        <dbReference type="Proteomes" id="UP000278475"/>
    </source>
</evidence>
<feature type="transmembrane region" description="Helical" evidence="8">
    <location>
        <begin position="141"/>
        <end position="161"/>
    </location>
</feature>
<dbReference type="EMBL" id="QMQV01000008">
    <property type="protein sequence ID" value="RLE50314.1"/>
    <property type="molecule type" value="Genomic_DNA"/>
</dbReference>
<dbReference type="GO" id="GO:0004659">
    <property type="term" value="F:prenyltransferase activity"/>
    <property type="evidence" value="ECO:0007669"/>
    <property type="project" value="InterPro"/>
</dbReference>
<keyword evidence="3" id="KW-0474">Menaquinone biosynthesis</keyword>
<dbReference type="GO" id="GO:0009234">
    <property type="term" value="P:menaquinone biosynthetic process"/>
    <property type="evidence" value="ECO:0007669"/>
    <property type="project" value="UniProtKB-UniPathway"/>
</dbReference>
<dbReference type="CDD" id="cd13962">
    <property type="entry name" value="PT_UbiA_UBIAD1"/>
    <property type="match status" value="1"/>
</dbReference>
<proteinExistence type="predicted"/>
<dbReference type="PANTHER" id="PTHR13929">
    <property type="entry name" value="1,4-DIHYDROXY-2-NAPHTHOATE OCTAPRENYLTRANSFERASE"/>
    <property type="match status" value="1"/>
</dbReference>
<dbReference type="InterPro" id="IPR000537">
    <property type="entry name" value="UbiA_prenyltransferase"/>
</dbReference>
<evidence type="ECO:0000256" key="6">
    <source>
        <dbReference type="ARBA" id="ARBA00022989"/>
    </source>
</evidence>
<feature type="transmembrane region" description="Helical" evidence="8">
    <location>
        <begin position="93"/>
        <end position="111"/>
    </location>
</feature>
<keyword evidence="6 8" id="KW-1133">Transmembrane helix</keyword>
<sequence length="296" mass="32079">MKLDVWLREIRANFLLLSAVLVPLGTSIAVYEGFFNFLHFVLAFVGLVILHISVNVLNEYYDYKSGLDFNTIATPFSGGSKVLVMGLIKPESAYRLGVVCLAFGTAIGIYFLYAVGWLLLPILILGFIAVYFYTTKLARAMLGEVFAGLGLGALPILGAYFVQTGFYSTLALATSLIPGILTHNLLLLNEFPDVEADAKAGRRNFVIALGRRKAAKLYSALTLFAYAWLAFTMVVRIVPVTCLVAFLTLPHALKAVKTALAHHDDLQGLMPALASNVIVTLATPALLALGFMLALV</sequence>
<keyword evidence="5 8" id="KW-0812">Transmembrane</keyword>
<evidence type="ECO:0000313" key="9">
    <source>
        <dbReference type="EMBL" id="RLE50314.1"/>
    </source>
</evidence>
<keyword evidence="7 8" id="KW-0472">Membrane</keyword>
<feature type="transmembrane region" description="Helical" evidence="8">
    <location>
        <begin position="117"/>
        <end position="134"/>
    </location>
</feature>
<comment type="pathway">
    <text evidence="2">Quinol/quinone metabolism; menaquinone biosynthesis.</text>
</comment>
<name>A0A497ESH4_9CREN</name>
<dbReference type="InterPro" id="IPR026046">
    <property type="entry name" value="UBIAD1"/>
</dbReference>
<dbReference type="UniPathway" id="UPA00079"/>
<feature type="transmembrane region" description="Helical" evidence="8">
    <location>
        <begin position="12"/>
        <end position="31"/>
    </location>
</feature>
<keyword evidence="4" id="KW-0808">Transferase</keyword>
<feature type="transmembrane region" description="Helical" evidence="8">
    <location>
        <begin position="221"/>
        <end position="249"/>
    </location>
</feature>
<feature type="transmembrane region" description="Helical" evidence="8">
    <location>
        <begin position="269"/>
        <end position="295"/>
    </location>
</feature>
<dbReference type="PIRSF" id="PIRSF005355">
    <property type="entry name" value="UBIAD1"/>
    <property type="match status" value="1"/>
</dbReference>
<dbReference type="PANTHER" id="PTHR13929:SF0">
    <property type="entry name" value="UBIA PRENYLTRANSFERASE DOMAIN-CONTAINING PROTEIN 1"/>
    <property type="match status" value="1"/>
</dbReference>
<evidence type="ECO:0000256" key="1">
    <source>
        <dbReference type="ARBA" id="ARBA00004651"/>
    </source>
</evidence>
<feature type="transmembrane region" description="Helical" evidence="8">
    <location>
        <begin position="37"/>
        <end position="57"/>
    </location>
</feature>
<organism evidence="9 10">
    <name type="scientific">Thermoproteota archaeon</name>
    <dbReference type="NCBI Taxonomy" id="2056631"/>
    <lineage>
        <taxon>Archaea</taxon>
        <taxon>Thermoproteota</taxon>
    </lineage>
</organism>
<dbReference type="GO" id="GO:0005886">
    <property type="term" value="C:plasma membrane"/>
    <property type="evidence" value="ECO:0007669"/>
    <property type="project" value="UniProtKB-SubCell"/>
</dbReference>
<evidence type="ECO:0000256" key="8">
    <source>
        <dbReference type="SAM" id="Phobius"/>
    </source>
</evidence>
<gene>
    <name evidence="9" type="ORF">DRJ31_01680</name>
</gene>
<accession>A0A497ESH4</accession>
<feature type="transmembrane region" description="Helical" evidence="8">
    <location>
        <begin position="167"/>
        <end position="188"/>
    </location>
</feature>
<dbReference type="Gene3D" id="1.10.357.140">
    <property type="entry name" value="UbiA prenyltransferase"/>
    <property type="match status" value="1"/>
</dbReference>
<dbReference type="AlphaFoldDB" id="A0A497ESH4"/>